<reference evidence="5" key="1">
    <citation type="submission" date="2009-07" db="EMBL/GenBank/DDBJ databases">
        <title>Complete sequence of Methylotenera mobilis JLW8.</title>
        <authorList>
            <consortium name="US DOE Joint Genome Institute"/>
            <person name="Lucas S."/>
            <person name="Copeland A."/>
            <person name="Lapidus A."/>
            <person name="Glavina del Rio T."/>
            <person name="Tice H."/>
            <person name="Bruce D."/>
            <person name="Goodwin L."/>
            <person name="Pitluck S."/>
            <person name="LaButti K.M."/>
            <person name="Clum A."/>
            <person name="Larimer F."/>
            <person name="Land M."/>
            <person name="Hauser L."/>
            <person name="Kyrpides N."/>
            <person name="Mikhailova N."/>
            <person name="Kayluzhnaya M."/>
            <person name="Chistoserdova L."/>
        </authorList>
    </citation>
    <scope>NUCLEOTIDE SEQUENCE [LARGE SCALE GENOMIC DNA]</scope>
    <source>
        <strain evidence="5">JLW8 / ATCC BAA-1282 / DSM 17540</strain>
    </source>
</reference>
<dbReference type="InterPro" id="IPR035965">
    <property type="entry name" value="PAS-like_dom_sf"/>
</dbReference>
<dbReference type="InterPro" id="IPR013656">
    <property type="entry name" value="PAS_4"/>
</dbReference>
<dbReference type="Pfam" id="PF08448">
    <property type="entry name" value="PAS_4"/>
    <property type="match status" value="2"/>
</dbReference>
<keyword evidence="5" id="KW-1185">Reference proteome</keyword>
<dbReference type="InterPro" id="IPR000160">
    <property type="entry name" value="GGDEF_dom"/>
</dbReference>
<dbReference type="SUPFAM" id="SSF141868">
    <property type="entry name" value="EAL domain-like"/>
    <property type="match status" value="1"/>
</dbReference>
<reference evidence="4 5" key="2">
    <citation type="journal article" date="2011" name="J. Bacteriol.">
        <title>Genomes of three methylotrophs from a single niche uncover genetic and metabolic divergence of Methylophilaceae.</title>
        <authorList>
            <person name="Lapidus A."/>
            <person name="Clum A."/>
            <person name="Labutti K."/>
            <person name="Kaluzhnaya M.G."/>
            <person name="Lim S."/>
            <person name="Beck D.A."/>
            <person name="Glavina Del Rio T."/>
            <person name="Nolan M."/>
            <person name="Mavromatis K."/>
            <person name="Huntemann M."/>
            <person name="Lucas S."/>
            <person name="Lidstrom M.E."/>
            <person name="Ivanova N."/>
            <person name="Chistoserdova L."/>
        </authorList>
    </citation>
    <scope>NUCLEOTIDE SEQUENCE [LARGE SCALE GENOMIC DNA]</scope>
    <source>
        <strain evidence="5">JLW8 / ATCC BAA-1282 / DSM 17540</strain>
    </source>
</reference>
<dbReference type="InterPro" id="IPR043128">
    <property type="entry name" value="Rev_trsase/Diguanyl_cyclase"/>
</dbReference>
<dbReference type="Gene3D" id="3.20.20.450">
    <property type="entry name" value="EAL domain"/>
    <property type="match status" value="1"/>
</dbReference>
<dbReference type="RefSeq" id="WP_015831779.1">
    <property type="nucleotide sequence ID" value="NC_012968.1"/>
</dbReference>
<dbReference type="GO" id="GO:0003824">
    <property type="term" value="F:catalytic activity"/>
    <property type="evidence" value="ECO:0007669"/>
    <property type="project" value="UniProtKB-ARBA"/>
</dbReference>
<evidence type="ECO:0000259" key="1">
    <source>
        <dbReference type="PROSITE" id="PS50113"/>
    </source>
</evidence>
<dbReference type="SUPFAM" id="SSF55785">
    <property type="entry name" value="PYP-like sensor domain (PAS domain)"/>
    <property type="match status" value="3"/>
</dbReference>
<name>C6WUZ4_METML</name>
<evidence type="ECO:0000313" key="5">
    <source>
        <dbReference type="Proteomes" id="UP000002742"/>
    </source>
</evidence>
<dbReference type="KEGG" id="mmb:Mmol_0833"/>
<accession>C6WUZ4</accession>
<proteinExistence type="predicted"/>
<dbReference type="InterPro" id="IPR001633">
    <property type="entry name" value="EAL_dom"/>
</dbReference>
<evidence type="ECO:0000259" key="3">
    <source>
        <dbReference type="PROSITE" id="PS50887"/>
    </source>
</evidence>
<dbReference type="NCBIfam" id="TIGR00254">
    <property type="entry name" value="GGDEF"/>
    <property type="match status" value="1"/>
</dbReference>
<dbReference type="SMART" id="SM00091">
    <property type="entry name" value="PAS"/>
    <property type="match status" value="3"/>
</dbReference>
<dbReference type="HOGENOM" id="CLU_000445_70_20_4"/>
<dbReference type="Proteomes" id="UP000002742">
    <property type="component" value="Chromosome"/>
</dbReference>
<dbReference type="eggNOG" id="COG5001">
    <property type="taxonomic scope" value="Bacteria"/>
</dbReference>
<dbReference type="InterPro" id="IPR052155">
    <property type="entry name" value="Biofilm_reg_signaling"/>
</dbReference>
<dbReference type="PROSITE" id="PS50883">
    <property type="entry name" value="EAL"/>
    <property type="match status" value="1"/>
</dbReference>
<dbReference type="AlphaFoldDB" id="C6WUZ4"/>
<dbReference type="InterPro" id="IPR000014">
    <property type="entry name" value="PAS"/>
</dbReference>
<dbReference type="CDD" id="cd00130">
    <property type="entry name" value="PAS"/>
    <property type="match status" value="1"/>
</dbReference>
<evidence type="ECO:0000259" key="2">
    <source>
        <dbReference type="PROSITE" id="PS50883"/>
    </source>
</evidence>
<dbReference type="FunFam" id="3.30.70.270:FF:000001">
    <property type="entry name" value="Diguanylate cyclase domain protein"/>
    <property type="match status" value="1"/>
</dbReference>
<dbReference type="NCBIfam" id="TIGR00229">
    <property type="entry name" value="sensory_box"/>
    <property type="match status" value="1"/>
</dbReference>
<sequence length="834" mass="94755">MMEVESSKLSQLLGANADVRSVSDYLSLFQTFFDTSLDNIAVYGLAGQLVYANAALRNALNLKKDTGADYVDIKSQEAFDQYYDALNRTISSGEPRAVLINFEHASLSRVIYDLVHFSAIKNQQNQVVGVIAVGRDLDFNKQQKNQETVQREQYLRALMDTFPFIVWMKDKSGRFMATNRKFVEVVGAKHYEDLEGKTDFDFFPTEMAQGYACDDEEILKTGVPKSFNEQIKKETGEIYWAETYKSPVQLDGQVIGTVGFARDISEKQHLVSEVTKQRNAYQSLVQNLPTTIIRYDLDGKRIFVNSRCFETYNIEVPYELNKTPLEWWSPYIVNVTGAEFMTQLMEVMQFNVQKTLEIHSMHEDKVAVHQLRIVPEFDEVHQVCGALTIATDITEVAEYRRKIESMAFHDQLTGLPNRTLFSQQLSVAIDQAKTNNSQFALIILDLDQFKSINDTMGHAIGDKLLIEVARRITNSLDQHCTCARLGGDEFIILVESVPSREHVEYVSNVLLNQIMQVYVIDGSEYFISASIGIAYFPDDSEDMDDLLKYADSAMYHAKKGGRNRYHTYSPAITESIQHRLNVETELRRAIENDEIYLEYQPIVDMTSNQVKGLESLCRWHSRKLGIVSPMVFIQIAEETGMIVELGQWIMREAFKAARLLNAQLKHPVSVSVNLSARQFFEVDLIHQVRHLLKEQQCNPAWIKFEITESLLLESNQSVLNALNAFNDLGIKVSLDDFGTGQSALAYLSKFPIHQVKIDYSFVKEITSNPNDALLVKAIIALTATLNKELIAEGVETSAQATLLQSYGCRYAQGYLYSKPISLQAVQQYLELREA</sequence>
<dbReference type="SUPFAM" id="SSF55073">
    <property type="entry name" value="Nucleotide cyclase"/>
    <property type="match status" value="1"/>
</dbReference>
<feature type="domain" description="EAL" evidence="2">
    <location>
        <begin position="579"/>
        <end position="833"/>
    </location>
</feature>
<protein>
    <submittedName>
        <fullName evidence="4">Diguanylate cyclase/phosphodiesterase with PAS/PAC sensor(S)</fullName>
    </submittedName>
</protein>
<dbReference type="PROSITE" id="PS50887">
    <property type="entry name" value="GGDEF"/>
    <property type="match status" value="1"/>
</dbReference>
<feature type="domain" description="GGDEF" evidence="3">
    <location>
        <begin position="437"/>
        <end position="570"/>
    </location>
</feature>
<gene>
    <name evidence="4" type="ordered locus">Mmol_0833</name>
</gene>
<dbReference type="CDD" id="cd01948">
    <property type="entry name" value="EAL"/>
    <property type="match status" value="1"/>
</dbReference>
<dbReference type="PROSITE" id="PS50113">
    <property type="entry name" value="PAC"/>
    <property type="match status" value="1"/>
</dbReference>
<dbReference type="Gene3D" id="3.30.70.270">
    <property type="match status" value="1"/>
</dbReference>
<feature type="domain" description="PAC" evidence="1">
    <location>
        <begin position="225"/>
        <end position="276"/>
    </location>
</feature>
<dbReference type="EMBL" id="CP001672">
    <property type="protein sequence ID" value="ACT47743.1"/>
    <property type="molecule type" value="Genomic_DNA"/>
</dbReference>
<evidence type="ECO:0000313" key="4">
    <source>
        <dbReference type="EMBL" id="ACT47743.1"/>
    </source>
</evidence>
<organism evidence="4 5">
    <name type="scientific">Methylotenera mobilis (strain JLW8 / ATCC BAA-1282 / DSM 17540)</name>
    <dbReference type="NCBI Taxonomy" id="583345"/>
    <lineage>
        <taxon>Bacteria</taxon>
        <taxon>Pseudomonadati</taxon>
        <taxon>Pseudomonadota</taxon>
        <taxon>Betaproteobacteria</taxon>
        <taxon>Nitrosomonadales</taxon>
        <taxon>Methylophilaceae</taxon>
        <taxon>Methylotenera</taxon>
    </lineage>
</organism>
<dbReference type="Pfam" id="PF13426">
    <property type="entry name" value="PAS_9"/>
    <property type="match status" value="1"/>
</dbReference>
<dbReference type="PANTHER" id="PTHR44757">
    <property type="entry name" value="DIGUANYLATE CYCLASE DGCP"/>
    <property type="match status" value="1"/>
</dbReference>
<dbReference type="Gene3D" id="3.30.450.20">
    <property type="entry name" value="PAS domain"/>
    <property type="match status" value="3"/>
</dbReference>
<dbReference type="SMART" id="SM00052">
    <property type="entry name" value="EAL"/>
    <property type="match status" value="1"/>
</dbReference>
<dbReference type="Pfam" id="PF00563">
    <property type="entry name" value="EAL"/>
    <property type="match status" value="1"/>
</dbReference>
<dbReference type="InterPro" id="IPR029787">
    <property type="entry name" value="Nucleotide_cyclase"/>
</dbReference>
<dbReference type="CDD" id="cd01949">
    <property type="entry name" value="GGDEF"/>
    <property type="match status" value="1"/>
</dbReference>
<dbReference type="PANTHER" id="PTHR44757:SF2">
    <property type="entry name" value="BIOFILM ARCHITECTURE MAINTENANCE PROTEIN MBAA"/>
    <property type="match status" value="1"/>
</dbReference>
<dbReference type="Pfam" id="PF00990">
    <property type="entry name" value="GGDEF"/>
    <property type="match status" value="1"/>
</dbReference>
<dbReference type="OrthoDB" id="9813903at2"/>
<dbReference type="InterPro" id="IPR035919">
    <property type="entry name" value="EAL_sf"/>
</dbReference>
<dbReference type="STRING" id="583345.Mmol_0833"/>
<dbReference type="InterPro" id="IPR000700">
    <property type="entry name" value="PAS-assoc_C"/>
</dbReference>
<dbReference type="SMART" id="SM00267">
    <property type="entry name" value="GGDEF"/>
    <property type="match status" value="1"/>
</dbReference>